<organism evidence="1 2">
    <name type="scientific">Neolewinella maritima</name>
    <dbReference type="NCBI Taxonomy" id="1383882"/>
    <lineage>
        <taxon>Bacteria</taxon>
        <taxon>Pseudomonadati</taxon>
        <taxon>Bacteroidota</taxon>
        <taxon>Saprospiria</taxon>
        <taxon>Saprospirales</taxon>
        <taxon>Lewinellaceae</taxon>
        <taxon>Neolewinella</taxon>
    </lineage>
</organism>
<sequence length="57" mass="6707">MLGNVHDAFPGADKLEKHFERKRIKRLRRLAEKLKRGKITQAEYDVEVEDLDNAKDN</sequence>
<dbReference type="RefSeq" id="WP_238752488.1">
    <property type="nucleotide sequence ID" value="NZ_CAKLPZ010000007.1"/>
</dbReference>
<evidence type="ECO:0000313" key="1">
    <source>
        <dbReference type="EMBL" id="CAH1002664.1"/>
    </source>
</evidence>
<proteinExistence type="predicted"/>
<evidence type="ECO:0008006" key="3">
    <source>
        <dbReference type="Google" id="ProtNLM"/>
    </source>
</evidence>
<dbReference type="Proteomes" id="UP000837803">
    <property type="component" value="Unassembled WGS sequence"/>
</dbReference>
<reference evidence="1" key="1">
    <citation type="submission" date="2021-12" db="EMBL/GenBank/DDBJ databases">
        <authorList>
            <person name="Rodrigo-Torres L."/>
            <person name="Arahal R. D."/>
            <person name="Lucena T."/>
        </authorList>
    </citation>
    <scope>NUCLEOTIDE SEQUENCE</scope>
    <source>
        <strain evidence="1">CECT 8419</strain>
    </source>
</reference>
<dbReference type="EMBL" id="CAKLPZ010000007">
    <property type="protein sequence ID" value="CAH1002664.1"/>
    <property type="molecule type" value="Genomic_DNA"/>
</dbReference>
<protein>
    <recommendedName>
        <fullName evidence="3">SHOCT domain-containing protein</fullName>
    </recommendedName>
</protein>
<gene>
    <name evidence="1" type="ORF">LEM8419_03536</name>
</gene>
<keyword evidence="2" id="KW-1185">Reference proteome</keyword>
<comment type="caution">
    <text evidence="1">The sequence shown here is derived from an EMBL/GenBank/DDBJ whole genome shotgun (WGS) entry which is preliminary data.</text>
</comment>
<accession>A0ABN8F6V1</accession>
<evidence type="ECO:0000313" key="2">
    <source>
        <dbReference type="Proteomes" id="UP000837803"/>
    </source>
</evidence>
<name>A0ABN8F6V1_9BACT</name>